<dbReference type="AlphaFoldDB" id="A0A9X4L0B7"/>
<reference evidence="1" key="1">
    <citation type="submission" date="2022-10" db="EMBL/GenBank/DDBJ databases">
        <title>Comparative genomic analysis of Cohnella hashimotonis sp. nov., isolated from the International Space Station.</title>
        <authorList>
            <person name="Simpson A."/>
            <person name="Venkateswaran K."/>
        </authorList>
    </citation>
    <scope>NUCLEOTIDE SEQUENCE</scope>
    <source>
        <strain evidence="1">DSM 28161</strain>
    </source>
</reference>
<protein>
    <submittedName>
        <fullName evidence="1">Uncharacterized protein</fullName>
    </submittedName>
</protein>
<name>A0A9X4L0B7_9BACL</name>
<comment type="caution">
    <text evidence="1">The sequence shown here is derived from an EMBL/GenBank/DDBJ whole genome shotgun (WGS) entry which is preliminary data.</text>
</comment>
<dbReference type="EMBL" id="JAPDIA010000009">
    <property type="protein sequence ID" value="MDG0813796.1"/>
    <property type="molecule type" value="Genomic_DNA"/>
</dbReference>
<gene>
    <name evidence="1" type="ORF">OMP40_34335</name>
</gene>
<sequence>MGNYDLGLIVMDVSGWTKAAEEAPRSGSDPQQSIRSLLDHSQFTGYFRCVECNAAGAWEFTTVFFGLELLGYVLRANFEEEELNSGYMIGRIELHNGMSPRWATQGEEGFFRAVEERARQQFALEQIWQLVS</sequence>
<keyword evidence="2" id="KW-1185">Reference proteome</keyword>
<accession>A0A9X4L0B7</accession>
<evidence type="ECO:0000313" key="1">
    <source>
        <dbReference type="EMBL" id="MDG0813796.1"/>
    </source>
</evidence>
<evidence type="ECO:0000313" key="2">
    <source>
        <dbReference type="Proteomes" id="UP001153404"/>
    </source>
</evidence>
<dbReference type="RefSeq" id="WP_277538241.1">
    <property type="nucleotide sequence ID" value="NZ_JAPDIA010000009.1"/>
</dbReference>
<organism evidence="1 2">
    <name type="scientific">Cohnella rhizosphaerae</name>
    <dbReference type="NCBI Taxonomy" id="1457232"/>
    <lineage>
        <taxon>Bacteria</taxon>
        <taxon>Bacillati</taxon>
        <taxon>Bacillota</taxon>
        <taxon>Bacilli</taxon>
        <taxon>Bacillales</taxon>
        <taxon>Paenibacillaceae</taxon>
        <taxon>Cohnella</taxon>
    </lineage>
</organism>
<proteinExistence type="predicted"/>
<dbReference type="Proteomes" id="UP001153404">
    <property type="component" value="Unassembled WGS sequence"/>
</dbReference>